<dbReference type="EMBL" id="CAJVPL010000770">
    <property type="protein sequence ID" value="CAG8528166.1"/>
    <property type="molecule type" value="Genomic_DNA"/>
</dbReference>
<protein>
    <submittedName>
        <fullName evidence="1">689_t:CDS:1</fullName>
    </submittedName>
</protein>
<dbReference type="AlphaFoldDB" id="A0A9N9ACN9"/>
<gene>
    <name evidence="1" type="ORF">AGERDE_LOCUS5577</name>
</gene>
<comment type="caution">
    <text evidence="1">The sequence shown here is derived from an EMBL/GenBank/DDBJ whole genome shotgun (WGS) entry which is preliminary data.</text>
</comment>
<evidence type="ECO:0000313" key="2">
    <source>
        <dbReference type="Proteomes" id="UP000789831"/>
    </source>
</evidence>
<sequence>MLLQDLLDASEAPIATPIRKYIKHVDDIVLIDFQASIKFVLIDFELLLGLVEIDFAIAAATASLAAGCFAEEQTPPGELLVVVVNKVKAV</sequence>
<organism evidence="1 2">
    <name type="scientific">Ambispora gerdemannii</name>
    <dbReference type="NCBI Taxonomy" id="144530"/>
    <lineage>
        <taxon>Eukaryota</taxon>
        <taxon>Fungi</taxon>
        <taxon>Fungi incertae sedis</taxon>
        <taxon>Mucoromycota</taxon>
        <taxon>Glomeromycotina</taxon>
        <taxon>Glomeromycetes</taxon>
        <taxon>Archaeosporales</taxon>
        <taxon>Ambisporaceae</taxon>
        <taxon>Ambispora</taxon>
    </lineage>
</organism>
<name>A0A9N9ACN9_9GLOM</name>
<proteinExistence type="predicted"/>
<reference evidence="1" key="1">
    <citation type="submission" date="2021-06" db="EMBL/GenBank/DDBJ databases">
        <authorList>
            <person name="Kallberg Y."/>
            <person name="Tangrot J."/>
            <person name="Rosling A."/>
        </authorList>
    </citation>
    <scope>NUCLEOTIDE SEQUENCE</scope>
    <source>
        <strain evidence="1">MT106</strain>
    </source>
</reference>
<evidence type="ECO:0000313" key="1">
    <source>
        <dbReference type="EMBL" id="CAG8528166.1"/>
    </source>
</evidence>
<keyword evidence="2" id="KW-1185">Reference proteome</keyword>
<dbReference type="Proteomes" id="UP000789831">
    <property type="component" value="Unassembled WGS sequence"/>
</dbReference>
<accession>A0A9N9ACN9</accession>